<dbReference type="AlphaFoldDB" id="A0A7W5A714"/>
<dbReference type="RefSeq" id="WP_183548163.1">
    <property type="nucleotide sequence ID" value="NZ_BMQT01000010.1"/>
</dbReference>
<comment type="caution">
    <text evidence="2">The sequence shown here is derived from an EMBL/GenBank/DDBJ whole genome shotgun (WGS) entry which is preliminary data.</text>
</comment>
<keyword evidence="1" id="KW-1133">Transmembrane helix</keyword>
<accession>A0A7W5A714</accession>
<keyword evidence="1" id="KW-0472">Membrane</keyword>
<evidence type="ECO:0000256" key="1">
    <source>
        <dbReference type="SAM" id="Phobius"/>
    </source>
</evidence>
<reference evidence="2 3" key="1">
    <citation type="submission" date="2020-08" db="EMBL/GenBank/DDBJ databases">
        <title>Genomic Encyclopedia of Type Strains, Phase III (KMG-III): the genomes of soil and plant-associated and newly described type strains.</title>
        <authorList>
            <person name="Whitman W."/>
        </authorList>
    </citation>
    <scope>NUCLEOTIDE SEQUENCE [LARGE SCALE GENOMIC DNA]</scope>
    <source>
        <strain evidence="2 3">CECT 3302</strain>
    </source>
</reference>
<feature type="transmembrane region" description="Helical" evidence="1">
    <location>
        <begin position="6"/>
        <end position="22"/>
    </location>
</feature>
<proteinExistence type="predicted"/>
<keyword evidence="1" id="KW-0812">Transmembrane</keyword>
<sequence length="70" mass="7092">MVTAPLFIIFAMVLFCMVKWGGTHPGVLAMGALFGLSLASTTFGAPILDGMETAMTSALSAVSNIAGGAR</sequence>
<feature type="transmembrane region" description="Helical" evidence="1">
    <location>
        <begin position="27"/>
        <end position="48"/>
    </location>
</feature>
<evidence type="ECO:0000313" key="2">
    <source>
        <dbReference type="EMBL" id="MBB3090786.1"/>
    </source>
</evidence>
<gene>
    <name evidence="2" type="ORF">FHS12_003748</name>
</gene>
<evidence type="ECO:0000313" key="3">
    <source>
        <dbReference type="Proteomes" id="UP000577707"/>
    </source>
</evidence>
<dbReference type="Proteomes" id="UP000577707">
    <property type="component" value="Unassembled WGS sequence"/>
</dbReference>
<dbReference type="EMBL" id="JACHXG010000008">
    <property type="protein sequence ID" value="MBB3090786.1"/>
    <property type="molecule type" value="Genomic_DNA"/>
</dbReference>
<keyword evidence="3" id="KW-1185">Reference proteome</keyword>
<name>A0A7W5A714_9ACTN</name>
<protein>
    <submittedName>
        <fullName evidence="2">Uncharacterized protein</fullName>
    </submittedName>
</protein>
<organism evidence="2 3">
    <name type="scientific">Nocardioides albus</name>
    <dbReference type="NCBI Taxonomy" id="1841"/>
    <lineage>
        <taxon>Bacteria</taxon>
        <taxon>Bacillati</taxon>
        <taxon>Actinomycetota</taxon>
        <taxon>Actinomycetes</taxon>
        <taxon>Propionibacteriales</taxon>
        <taxon>Nocardioidaceae</taxon>
        <taxon>Nocardioides</taxon>
    </lineage>
</organism>